<dbReference type="AlphaFoldDB" id="A0A7I8VHB3"/>
<dbReference type="InterPro" id="IPR009057">
    <property type="entry name" value="Homeodomain-like_sf"/>
</dbReference>
<proteinExistence type="predicted"/>
<dbReference type="EMBL" id="CAJFCJ010000006">
    <property type="protein sequence ID" value="CAD5115567.1"/>
    <property type="molecule type" value="Genomic_DNA"/>
</dbReference>
<accession>A0A7I8VHB3</accession>
<protein>
    <submittedName>
        <fullName evidence="7">DgyrCDS4529</fullName>
    </submittedName>
</protein>
<dbReference type="Gene3D" id="1.10.10.60">
    <property type="entry name" value="Homeodomain-like"/>
    <property type="match status" value="1"/>
</dbReference>
<evidence type="ECO:0000256" key="3">
    <source>
        <dbReference type="ARBA" id="ARBA00023242"/>
    </source>
</evidence>
<evidence type="ECO:0000313" key="7">
    <source>
        <dbReference type="EMBL" id="CAD5115567.1"/>
    </source>
</evidence>
<dbReference type="GO" id="GO:0003677">
    <property type="term" value="F:DNA binding"/>
    <property type="evidence" value="ECO:0007669"/>
    <property type="project" value="UniProtKB-UniRule"/>
</dbReference>
<feature type="DNA-binding region" description="Homeobox" evidence="4">
    <location>
        <begin position="95"/>
        <end position="157"/>
    </location>
</feature>
<evidence type="ECO:0000256" key="5">
    <source>
        <dbReference type="SAM" id="MobiDB-lite"/>
    </source>
</evidence>
<keyword evidence="2 4" id="KW-0371">Homeobox</keyword>
<feature type="compositionally biased region" description="Polar residues" evidence="5">
    <location>
        <begin position="1"/>
        <end position="12"/>
    </location>
</feature>
<reference evidence="7 8" key="1">
    <citation type="submission" date="2020-08" db="EMBL/GenBank/DDBJ databases">
        <authorList>
            <person name="Hejnol A."/>
        </authorList>
    </citation>
    <scope>NUCLEOTIDE SEQUENCE [LARGE SCALE GENOMIC DNA]</scope>
</reference>
<feature type="domain" description="Homeobox" evidence="6">
    <location>
        <begin position="93"/>
        <end position="156"/>
    </location>
</feature>
<comment type="subcellular location">
    <subcellularLocation>
        <location evidence="4">Nucleus</location>
    </subcellularLocation>
</comment>
<gene>
    <name evidence="7" type="ORF">DGYR_LOCUS4295</name>
</gene>
<keyword evidence="8" id="KW-1185">Reference proteome</keyword>
<keyword evidence="1 4" id="KW-0238">DNA-binding</keyword>
<dbReference type="Pfam" id="PF05920">
    <property type="entry name" value="Homeobox_KN"/>
    <property type="match status" value="1"/>
</dbReference>
<evidence type="ECO:0000313" key="8">
    <source>
        <dbReference type="Proteomes" id="UP000549394"/>
    </source>
</evidence>
<feature type="compositionally biased region" description="Polar residues" evidence="5">
    <location>
        <begin position="168"/>
        <end position="184"/>
    </location>
</feature>
<dbReference type="SUPFAM" id="SSF46689">
    <property type="entry name" value="Homeodomain-like"/>
    <property type="match status" value="1"/>
</dbReference>
<dbReference type="GO" id="GO:0005634">
    <property type="term" value="C:nucleus"/>
    <property type="evidence" value="ECO:0007669"/>
    <property type="project" value="UniProtKB-SubCell"/>
</dbReference>
<feature type="compositionally biased region" description="Basic and acidic residues" evidence="5">
    <location>
        <begin position="13"/>
        <end position="24"/>
    </location>
</feature>
<comment type="caution">
    <text evidence="7">The sequence shown here is derived from an EMBL/GenBank/DDBJ whole genome shotgun (WGS) entry which is preliminary data.</text>
</comment>
<evidence type="ECO:0000256" key="2">
    <source>
        <dbReference type="ARBA" id="ARBA00023155"/>
    </source>
</evidence>
<evidence type="ECO:0000256" key="4">
    <source>
        <dbReference type="PROSITE-ProRule" id="PRU00108"/>
    </source>
</evidence>
<dbReference type="GO" id="GO:0006355">
    <property type="term" value="P:regulation of DNA-templated transcription"/>
    <property type="evidence" value="ECO:0007669"/>
    <property type="project" value="InterPro"/>
</dbReference>
<name>A0A7I8VHB3_9ANNE</name>
<feature type="region of interest" description="Disordered" evidence="5">
    <location>
        <begin position="157"/>
        <end position="194"/>
    </location>
</feature>
<sequence length="194" mass="22150">MNRTCLTNSETKSANENRNGDEQKVSNLSFSIDSILNRPTESTSPRCRSRLRGHPLNVPYFRPPAFCNFAFAAYQFNPTAIFPYRLPHTDSRLNATPKNAPLNSLAVTLMTSWYEKHSDYPYVDYDTAEAIARAGGITPEQVRKWFANKRVRSGYTKSQVKKRRHSFVETSPQKRCNDYSSLSDGASPAKFRKR</sequence>
<dbReference type="OrthoDB" id="4187154at2759"/>
<keyword evidence="3 4" id="KW-0539">Nucleus</keyword>
<feature type="region of interest" description="Disordered" evidence="5">
    <location>
        <begin position="1"/>
        <end position="24"/>
    </location>
</feature>
<organism evidence="7 8">
    <name type="scientific">Dimorphilus gyrociliatus</name>
    <dbReference type="NCBI Taxonomy" id="2664684"/>
    <lineage>
        <taxon>Eukaryota</taxon>
        <taxon>Metazoa</taxon>
        <taxon>Spiralia</taxon>
        <taxon>Lophotrochozoa</taxon>
        <taxon>Annelida</taxon>
        <taxon>Polychaeta</taxon>
        <taxon>Polychaeta incertae sedis</taxon>
        <taxon>Dinophilidae</taxon>
        <taxon>Dimorphilus</taxon>
    </lineage>
</organism>
<dbReference type="CDD" id="cd00086">
    <property type="entry name" value="homeodomain"/>
    <property type="match status" value="1"/>
</dbReference>
<dbReference type="PROSITE" id="PS50071">
    <property type="entry name" value="HOMEOBOX_2"/>
    <property type="match status" value="1"/>
</dbReference>
<dbReference type="InterPro" id="IPR008422">
    <property type="entry name" value="KN_HD"/>
</dbReference>
<dbReference type="SMART" id="SM00389">
    <property type="entry name" value="HOX"/>
    <property type="match status" value="1"/>
</dbReference>
<evidence type="ECO:0000259" key="6">
    <source>
        <dbReference type="PROSITE" id="PS50071"/>
    </source>
</evidence>
<evidence type="ECO:0000256" key="1">
    <source>
        <dbReference type="ARBA" id="ARBA00023125"/>
    </source>
</evidence>
<dbReference type="Proteomes" id="UP000549394">
    <property type="component" value="Unassembled WGS sequence"/>
</dbReference>
<dbReference type="InterPro" id="IPR001356">
    <property type="entry name" value="HD"/>
</dbReference>